<comment type="caution">
    <text evidence="1">The sequence shown here is derived from an EMBL/GenBank/DDBJ whole genome shotgun (WGS) entry which is preliminary data.</text>
</comment>
<evidence type="ECO:0000313" key="2">
    <source>
        <dbReference type="Proteomes" id="UP001529510"/>
    </source>
</evidence>
<dbReference type="EMBL" id="JAMKFB020000020">
    <property type="protein sequence ID" value="KAL0165099.1"/>
    <property type="molecule type" value="Genomic_DNA"/>
</dbReference>
<name>A0ABD0NTF0_CIRMR</name>
<evidence type="ECO:0000313" key="1">
    <source>
        <dbReference type="EMBL" id="KAL0165099.1"/>
    </source>
</evidence>
<dbReference type="AlphaFoldDB" id="A0ABD0NTF0"/>
<feature type="non-terminal residue" evidence="1">
    <location>
        <position position="1"/>
    </location>
</feature>
<gene>
    <name evidence="1" type="ORF">M9458_040852</name>
</gene>
<keyword evidence="2" id="KW-1185">Reference proteome</keyword>
<reference evidence="1 2" key="1">
    <citation type="submission" date="2024-05" db="EMBL/GenBank/DDBJ databases">
        <title>Genome sequencing and assembly of Indian major carp, Cirrhinus mrigala (Hamilton, 1822).</title>
        <authorList>
            <person name="Mohindra V."/>
            <person name="Chowdhury L.M."/>
            <person name="Lal K."/>
            <person name="Jena J.K."/>
        </authorList>
    </citation>
    <scope>NUCLEOTIDE SEQUENCE [LARGE SCALE GENOMIC DNA]</scope>
    <source>
        <strain evidence="1">CM1030</strain>
        <tissue evidence="1">Blood</tissue>
    </source>
</reference>
<organism evidence="1 2">
    <name type="scientific">Cirrhinus mrigala</name>
    <name type="common">Mrigala</name>
    <dbReference type="NCBI Taxonomy" id="683832"/>
    <lineage>
        <taxon>Eukaryota</taxon>
        <taxon>Metazoa</taxon>
        <taxon>Chordata</taxon>
        <taxon>Craniata</taxon>
        <taxon>Vertebrata</taxon>
        <taxon>Euteleostomi</taxon>
        <taxon>Actinopterygii</taxon>
        <taxon>Neopterygii</taxon>
        <taxon>Teleostei</taxon>
        <taxon>Ostariophysi</taxon>
        <taxon>Cypriniformes</taxon>
        <taxon>Cyprinidae</taxon>
        <taxon>Labeoninae</taxon>
        <taxon>Labeonini</taxon>
        <taxon>Cirrhinus</taxon>
    </lineage>
</organism>
<dbReference type="Proteomes" id="UP001529510">
    <property type="component" value="Unassembled WGS sequence"/>
</dbReference>
<accession>A0ABD0NTF0</accession>
<sequence>VSDGFDNSAWKKGSNVLESVYQCGEEAKTKLQREEEGEADGLSTPLQKEECILVHGERLTQNRK</sequence>
<protein>
    <submittedName>
        <fullName evidence="1">Uncharacterized protein</fullName>
    </submittedName>
</protein>
<proteinExistence type="predicted"/>
<feature type="non-terminal residue" evidence="1">
    <location>
        <position position="64"/>
    </location>
</feature>